<dbReference type="GeneID" id="93524873"/>
<reference evidence="3 4" key="1">
    <citation type="journal article" date="2019" name="Nat. Med.">
        <title>A library of human gut bacterial isolates paired with longitudinal multiomics data enables mechanistic microbiome research.</title>
        <authorList>
            <person name="Poyet M."/>
            <person name="Groussin M."/>
            <person name="Gibbons S.M."/>
            <person name="Avila-Pacheco J."/>
            <person name="Jiang X."/>
            <person name="Kearney S.M."/>
            <person name="Perrotta A.R."/>
            <person name="Berdy B."/>
            <person name="Zhao S."/>
            <person name="Lieberman T.D."/>
            <person name="Swanson P.K."/>
            <person name="Smith M."/>
            <person name="Roesemann S."/>
            <person name="Alexander J.E."/>
            <person name="Rich S.A."/>
            <person name="Livny J."/>
            <person name="Vlamakis H."/>
            <person name="Clish C."/>
            <person name="Bullock K."/>
            <person name="Deik A."/>
            <person name="Scott J."/>
            <person name="Pierce K.A."/>
            <person name="Xavier R.J."/>
            <person name="Alm E.J."/>
        </authorList>
    </citation>
    <scope>NUCLEOTIDE SEQUENCE [LARGE SCALE GENOMIC DNA]</scope>
    <source>
        <strain evidence="3 4">BIOML-A2</strain>
    </source>
</reference>
<dbReference type="GO" id="GO:0003677">
    <property type="term" value="F:DNA binding"/>
    <property type="evidence" value="ECO:0007669"/>
    <property type="project" value="UniProtKB-KW"/>
</dbReference>
<keyword evidence="3" id="KW-0238">DNA-binding</keyword>
<proteinExistence type="predicted"/>
<dbReference type="AlphaFoldDB" id="A0A6I2NUR7"/>
<sequence>MNFEISQSKQDLIIGLFEPVIDEIVARVSKIVLSTTNREPRYYSRKETADLLHVTLPTLAKLTKNGVVNCKRVGKRILYDARSIDDAIKQQTVFKYRRG</sequence>
<protein>
    <submittedName>
        <fullName evidence="3">DNA-binding protein</fullName>
    </submittedName>
    <submittedName>
        <fullName evidence="2">Helix-turn-helix domain-containing protein</fullName>
    </submittedName>
</protein>
<dbReference type="Proteomes" id="UP000432516">
    <property type="component" value="Unassembled WGS sequence"/>
</dbReference>
<dbReference type="EMBL" id="JAJCNI010000026">
    <property type="protein sequence ID" value="MCB6519623.1"/>
    <property type="molecule type" value="Genomic_DNA"/>
</dbReference>
<dbReference type="Proteomes" id="UP001198806">
    <property type="component" value="Unassembled WGS sequence"/>
</dbReference>
<gene>
    <name evidence="3" type="ORF">GKD68_19905</name>
    <name evidence="2" type="ORF">LI194_17695</name>
</gene>
<evidence type="ECO:0000259" key="1">
    <source>
        <dbReference type="Pfam" id="PF12728"/>
    </source>
</evidence>
<reference evidence="2" key="2">
    <citation type="submission" date="2021-10" db="EMBL/GenBank/DDBJ databases">
        <title>Collection of gut derived symbiotic bacterial strains cultured from healthy donors.</title>
        <authorList>
            <person name="Lin H."/>
            <person name="Littmann E."/>
            <person name="Kohout C."/>
            <person name="Pamer E.G."/>
        </authorList>
    </citation>
    <scope>NUCLEOTIDE SEQUENCE</scope>
    <source>
        <strain evidence="2">DFI.2.94</strain>
    </source>
</reference>
<name>A0A6I2NUR7_PARDI</name>
<dbReference type="EMBL" id="WKNE01000025">
    <property type="protein sequence ID" value="MRZ56961.1"/>
    <property type="molecule type" value="Genomic_DNA"/>
</dbReference>
<dbReference type="InterPro" id="IPR041657">
    <property type="entry name" value="HTH_17"/>
</dbReference>
<accession>A0A6I2NUR7</accession>
<evidence type="ECO:0000313" key="4">
    <source>
        <dbReference type="Proteomes" id="UP000432516"/>
    </source>
</evidence>
<dbReference type="Pfam" id="PF12728">
    <property type="entry name" value="HTH_17"/>
    <property type="match status" value="1"/>
</dbReference>
<evidence type="ECO:0000313" key="2">
    <source>
        <dbReference type="EMBL" id="MCB6519623.1"/>
    </source>
</evidence>
<comment type="caution">
    <text evidence="3">The sequence shown here is derived from an EMBL/GenBank/DDBJ whole genome shotgun (WGS) entry which is preliminary data.</text>
</comment>
<organism evidence="3 4">
    <name type="scientific">Parabacteroides distasonis</name>
    <dbReference type="NCBI Taxonomy" id="823"/>
    <lineage>
        <taxon>Bacteria</taxon>
        <taxon>Pseudomonadati</taxon>
        <taxon>Bacteroidota</taxon>
        <taxon>Bacteroidia</taxon>
        <taxon>Bacteroidales</taxon>
        <taxon>Tannerellaceae</taxon>
        <taxon>Parabacteroides</taxon>
    </lineage>
</organism>
<feature type="domain" description="Helix-turn-helix" evidence="1">
    <location>
        <begin position="42"/>
        <end position="91"/>
    </location>
</feature>
<evidence type="ECO:0000313" key="3">
    <source>
        <dbReference type="EMBL" id="MRZ56961.1"/>
    </source>
</evidence>
<dbReference type="RefSeq" id="WP_009275895.1">
    <property type="nucleotide sequence ID" value="NZ_CP042285.1"/>
</dbReference>